<reference evidence="1" key="1">
    <citation type="submission" date="2020-05" db="EMBL/GenBank/DDBJ databases">
        <title>Phylogenomic resolution of chytrid fungi.</title>
        <authorList>
            <person name="Stajich J.E."/>
            <person name="Amses K."/>
            <person name="Simmons R."/>
            <person name="Seto K."/>
            <person name="Myers J."/>
            <person name="Bonds A."/>
            <person name="Quandt C.A."/>
            <person name="Barry K."/>
            <person name="Liu P."/>
            <person name="Grigoriev I."/>
            <person name="Longcore J.E."/>
            <person name="James T.Y."/>
        </authorList>
    </citation>
    <scope>NUCLEOTIDE SEQUENCE</scope>
    <source>
        <strain evidence="1">PLAUS21</strain>
    </source>
</reference>
<protein>
    <submittedName>
        <fullName evidence="1">Uncharacterized protein</fullName>
    </submittedName>
</protein>
<keyword evidence="2" id="KW-1185">Reference proteome</keyword>
<dbReference type="AlphaFoldDB" id="A0AAD5Y0J6"/>
<evidence type="ECO:0000313" key="1">
    <source>
        <dbReference type="EMBL" id="KAJ3252468.1"/>
    </source>
</evidence>
<accession>A0AAD5Y0J6</accession>
<evidence type="ECO:0000313" key="2">
    <source>
        <dbReference type="Proteomes" id="UP001210925"/>
    </source>
</evidence>
<comment type="caution">
    <text evidence="1">The sequence shown here is derived from an EMBL/GenBank/DDBJ whole genome shotgun (WGS) entry which is preliminary data.</text>
</comment>
<gene>
    <name evidence="1" type="ORF">HK103_001537</name>
</gene>
<organism evidence="1 2">
    <name type="scientific">Boothiomyces macroporosus</name>
    <dbReference type="NCBI Taxonomy" id="261099"/>
    <lineage>
        <taxon>Eukaryota</taxon>
        <taxon>Fungi</taxon>
        <taxon>Fungi incertae sedis</taxon>
        <taxon>Chytridiomycota</taxon>
        <taxon>Chytridiomycota incertae sedis</taxon>
        <taxon>Chytridiomycetes</taxon>
        <taxon>Rhizophydiales</taxon>
        <taxon>Terramycetaceae</taxon>
        <taxon>Boothiomyces</taxon>
    </lineage>
</organism>
<dbReference type="EMBL" id="JADGKB010000140">
    <property type="protein sequence ID" value="KAJ3252468.1"/>
    <property type="molecule type" value="Genomic_DNA"/>
</dbReference>
<name>A0AAD5Y0J6_9FUNG</name>
<proteinExistence type="predicted"/>
<dbReference type="Proteomes" id="UP001210925">
    <property type="component" value="Unassembled WGS sequence"/>
</dbReference>
<sequence>MTIIGRKIQEIVQKSEIRFKRVLEKIKLIMNNHHHLLVNTPTSEPELNRIDGRSLVDEESSYIDDPDSDFDCESIADTLVDYPAPTRPPVILVERSESGSWQPVRPTLQLDPETIRQNRRLRDQWC</sequence>